<dbReference type="EMBL" id="NTYF01000023">
    <property type="protein sequence ID" value="PER55665.1"/>
    <property type="molecule type" value="Genomic_DNA"/>
</dbReference>
<evidence type="ECO:0000256" key="1">
    <source>
        <dbReference type="SAM" id="MobiDB-lite"/>
    </source>
</evidence>
<dbReference type="Proteomes" id="UP000219897">
    <property type="component" value="Unassembled WGS sequence"/>
</dbReference>
<feature type="region of interest" description="Disordered" evidence="1">
    <location>
        <begin position="199"/>
        <end position="218"/>
    </location>
</feature>
<name>A0ABD6S785_BACTU</name>
<sequence length="238" mass="27359">MNEFSEDFEIVNKVEKKLGLDPDEGLYYVVGTVTLSQIFIRQGAETNIAPSVGYRIAEVKKDADGNFMYTEEPIKELDDEGNEVDGVKKIPILGRSILVTKEEGVHLAARYGVRNAYIVQRDRKKKDKETGEVIAIERVTYLMPHPAREEAFTQDDRLVNVYKYNENGRFVKPLEVIVKEESCTRALWRLIEDDYARRRKNTKKKKGGKSQQQDHSRNINMLKQTLAKGEFISNPFAK</sequence>
<evidence type="ECO:0000313" key="3">
    <source>
        <dbReference type="Proteomes" id="UP000219897"/>
    </source>
</evidence>
<evidence type="ECO:0000313" key="2">
    <source>
        <dbReference type="EMBL" id="PER55665.1"/>
    </source>
</evidence>
<reference evidence="2 3" key="1">
    <citation type="submission" date="2017-09" db="EMBL/GenBank/DDBJ databases">
        <title>Large-scale bioinformatics analysis of Bacillus genomes uncovers conserved roles of natural products in bacterial physiology.</title>
        <authorList>
            <consortium name="Agbiome Team Llc"/>
            <person name="Bleich R.M."/>
            <person name="Kirk G.J."/>
            <person name="Santa Maria K.C."/>
            <person name="Allen S.E."/>
            <person name="Farag S."/>
            <person name="Shank E.A."/>
            <person name="Bowers A."/>
        </authorList>
    </citation>
    <scope>NUCLEOTIDE SEQUENCE [LARGE SCALE GENOMIC DNA]</scope>
    <source>
        <strain evidence="2 3">AFS005140</strain>
    </source>
</reference>
<gene>
    <name evidence="2" type="ORF">CN495_07890</name>
</gene>
<feature type="compositionally biased region" description="Basic residues" evidence="1">
    <location>
        <begin position="199"/>
        <end position="208"/>
    </location>
</feature>
<organism evidence="2 3">
    <name type="scientific">Bacillus thuringiensis</name>
    <dbReference type="NCBI Taxonomy" id="1428"/>
    <lineage>
        <taxon>Bacteria</taxon>
        <taxon>Bacillati</taxon>
        <taxon>Bacillota</taxon>
        <taxon>Bacilli</taxon>
        <taxon>Bacillales</taxon>
        <taxon>Bacillaceae</taxon>
        <taxon>Bacillus</taxon>
        <taxon>Bacillus cereus group</taxon>
    </lineage>
</organism>
<dbReference type="RefSeq" id="WP_098317008.1">
    <property type="nucleotide sequence ID" value="NZ_NTYF01000023.1"/>
</dbReference>
<proteinExistence type="predicted"/>
<protein>
    <submittedName>
        <fullName evidence="2">Uncharacterized protein</fullName>
    </submittedName>
</protein>
<comment type="caution">
    <text evidence="2">The sequence shown here is derived from an EMBL/GenBank/DDBJ whole genome shotgun (WGS) entry which is preliminary data.</text>
</comment>
<accession>A0ABD6S785</accession>
<dbReference type="AlphaFoldDB" id="A0ABD6S785"/>